<feature type="chain" id="PRO_5017049266" evidence="1">
    <location>
        <begin position="25"/>
        <end position="114"/>
    </location>
</feature>
<sequence>MRATLAATLAALFAAAAAAAPAGAEDEGPTFQIVFKGGAIEPKRLEVPARTRFRLEISNEDDTAAEFESVELHKEKVLAPRSKTVMVIRTLDPGEYDFFDDFHPGAAAAVLVAK</sequence>
<dbReference type="SUPFAM" id="SSF49503">
    <property type="entry name" value="Cupredoxins"/>
    <property type="match status" value="1"/>
</dbReference>
<keyword evidence="1" id="KW-0732">Signal</keyword>
<feature type="domain" description="EfeO-type cupredoxin-like" evidence="2">
    <location>
        <begin position="10"/>
        <end position="112"/>
    </location>
</feature>
<dbReference type="InterPro" id="IPR028096">
    <property type="entry name" value="EfeO_Cupredoxin"/>
</dbReference>
<feature type="signal peptide" evidence="1">
    <location>
        <begin position="1"/>
        <end position="24"/>
    </location>
</feature>
<dbReference type="AlphaFoldDB" id="A0A366FC47"/>
<protein>
    <submittedName>
        <fullName evidence="3">Cupredoxin-like protein</fullName>
    </submittedName>
</protein>
<evidence type="ECO:0000259" key="2">
    <source>
        <dbReference type="Pfam" id="PF13473"/>
    </source>
</evidence>
<evidence type="ECO:0000256" key="1">
    <source>
        <dbReference type="SAM" id="SignalP"/>
    </source>
</evidence>
<keyword evidence="4" id="KW-1185">Reference proteome</keyword>
<evidence type="ECO:0000313" key="3">
    <source>
        <dbReference type="EMBL" id="RBP12211.1"/>
    </source>
</evidence>
<dbReference type="RefSeq" id="WP_113889845.1">
    <property type="nucleotide sequence ID" value="NZ_QNRK01000014.1"/>
</dbReference>
<proteinExistence type="predicted"/>
<name>A0A366FC47_9HYPH</name>
<reference evidence="3 4" key="1">
    <citation type="submission" date="2018-06" db="EMBL/GenBank/DDBJ databases">
        <title>Genomic Encyclopedia of Type Strains, Phase IV (KMG-IV): sequencing the most valuable type-strain genomes for metagenomic binning, comparative biology and taxonomic classification.</title>
        <authorList>
            <person name="Goeker M."/>
        </authorList>
    </citation>
    <scope>NUCLEOTIDE SEQUENCE [LARGE SCALE GENOMIC DNA]</scope>
    <source>
        <strain evidence="3 4">DSM 24875</strain>
    </source>
</reference>
<dbReference type="Gene3D" id="2.60.40.420">
    <property type="entry name" value="Cupredoxins - blue copper proteins"/>
    <property type="match status" value="1"/>
</dbReference>
<dbReference type="Proteomes" id="UP000253529">
    <property type="component" value="Unassembled WGS sequence"/>
</dbReference>
<comment type="caution">
    <text evidence="3">The sequence shown here is derived from an EMBL/GenBank/DDBJ whole genome shotgun (WGS) entry which is preliminary data.</text>
</comment>
<organism evidence="3 4">
    <name type="scientific">Roseiarcus fermentans</name>
    <dbReference type="NCBI Taxonomy" id="1473586"/>
    <lineage>
        <taxon>Bacteria</taxon>
        <taxon>Pseudomonadati</taxon>
        <taxon>Pseudomonadota</taxon>
        <taxon>Alphaproteobacteria</taxon>
        <taxon>Hyphomicrobiales</taxon>
        <taxon>Roseiarcaceae</taxon>
        <taxon>Roseiarcus</taxon>
    </lineage>
</organism>
<dbReference type="Pfam" id="PF13473">
    <property type="entry name" value="Cupredoxin_1"/>
    <property type="match status" value="1"/>
</dbReference>
<evidence type="ECO:0000313" key="4">
    <source>
        <dbReference type="Proteomes" id="UP000253529"/>
    </source>
</evidence>
<dbReference type="OrthoDB" id="7161040at2"/>
<dbReference type="InterPro" id="IPR008972">
    <property type="entry name" value="Cupredoxin"/>
</dbReference>
<gene>
    <name evidence="3" type="ORF">DFR50_11440</name>
</gene>
<dbReference type="EMBL" id="QNRK01000014">
    <property type="protein sequence ID" value="RBP12211.1"/>
    <property type="molecule type" value="Genomic_DNA"/>
</dbReference>
<accession>A0A366FC47</accession>